<comment type="catalytic activity">
    <reaction evidence="6">
        <text>S-ubiquitinyl-[E2 ubiquitin-conjugating enzyme]-L-cysteine + [acceptor protein]-L-lysine = [E2 ubiquitin-conjugating enzyme]-L-cysteine + N(6)-ubiquitinyl-[acceptor protein]-L-lysine.</text>
        <dbReference type="EC" id="2.3.2.27"/>
    </reaction>
</comment>
<dbReference type="AlphaFoldDB" id="M4APX8"/>
<dbReference type="InterPro" id="IPR014719">
    <property type="entry name" value="Ribosomal_bL12_C/ClpS-like"/>
</dbReference>
<proteinExistence type="inferred from homology"/>
<dbReference type="PANTHER" id="PTHR21497">
    <property type="entry name" value="UBIQUITIN LIGASE E3 ALPHA-RELATED"/>
    <property type="match status" value="1"/>
</dbReference>
<name>M4APX8_XIPMA</name>
<evidence type="ECO:0000313" key="9">
    <source>
        <dbReference type="Ensembl" id="ENSXMAP00000016523.2"/>
    </source>
</evidence>
<dbReference type="GeneTree" id="ENSGT00950000183075"/>
<protein>
    <recommendedName>
        <fullName evidence="6">E3 ubiquitin-protein ligase</fullName>
        <ecNumber evidence="6">2.3.2.27</ecNumber>
    </recommendedName>
</protein>
<dbReference type="EC" id="2.3.2.27" evidence="6"/>
<reference evidence="10" key="2">
    <citation type="journal article" date="2013" name="Nat. Genet.">
        <title>The genome of the platyfish, Xiphophorus maculatus, provides insights into evolutionary adaptation and several complex traits.</title>
        <authorList>
            <person name="Schartl M."/>
            <person name="Walter R.B."/>
            <person name="Shen Y."/>
            <person name="Garcia T."/>
            <person name="Catchen J."/>
            <person name="Amores A."/>
            <person name="Braasch I."/>
            <person name="Chalopin D."/>
            <person name="Volff J.N."/>
            <person name="Lesch K.P."/>
            <person name="Bisazza A."/>
            <person name="Minx P."/>
            <person name="Hillier L."/>
            <person name="Wilson R.K."/>
            <person name="Fuerstenberg S."/>
            <person name="Boore J."/>
            <person name="Searle S."/>
            <person name="Postlethwait J.H."/>
            <person name="Warren W.C."/>
        </authorList>
    </citation>
    <scope>NUCLEOTIDE SEQUENCE [LARGE SCALE GENOMIC DNA]</scope>
    <source>
        <strain evidence="10">JP 163 A</strain>
    </source>
</reference>
<dbReference type="HOGENOM" id="CLU_001801_2_0_1"/>
<feature type="zinc finger region" description="UBR-type" evidence="5">
    <location>
        <begin position="68"/>
        <end position="139"/>
    </location>
</feature>
<dbReference type="eggNOG" id="KOG1140">
    <property type="taxonomic scope" value="Eukaryota"/>
</dbReference>
<dbReference type="Pfam" id="PF22960">
    <property type="entry name" value="WHD_UBR1"/>
    <property type="match status" value="1"/>
</dbReference>
<dbReference type="Gene3D" id="2.10.110.30">
    <property type="match status" value="1"/>
</dbReference>
<dbReference type="SUPFAM" id="SSF46785">
    <property type="entry name" value="Winged helix' DNA-binding domain"/>
    <property type="match status" value="1"/>
</dbReference>
<dbReference type="PANTHER" id="PTHR21497:SF28">
    <property type="entry name" value="E3 UBIQUITIN-PROTEIN LIGASE UBR2"/>
    <property type="match status" value="1"/>
</dbReference>
<dbReference type="SUPFAM" id="SSF54736">
    <property type="entry name" value="ClpS-like"/>
    <property type="match status" value="1"/>
</dbReference>
<dbReference type="Ensembl" id="ENSXMAT00000016547.2">
    <property type="protein sequence ID" value="ENSXMAP00000016523.2"/>
    <property type="gene ID" value="ENSXMAG00000016386.2"/>
</dbReference>
<dbReference type="InterPro" id="IPR036390">
    <property type="entry name" value="WH_DNA-bd_sf"/>
</dbReference>
<dbReference type="Pfam" id="PF02617">
    <property type="entry name" value="ClpS"/>
    <property type="match status" value="1"/>
</dbReference>
<feature type="compositionally biased region" description="Polar residues" evidence="7">
    <location>
        <begin position="977"/>
        <end position="993"/>
    </location>
</feature>
<dbReference type="GO" id="GO:0008270">
    <property type="term" value="F:zinc ion binding"/>
    <property type="evidence" value="ECO:0007669"/>
    <property type="project" value="UniProtKB-UniRule"/>
</dbReference>
<keyword evidence="10" id="KW-1185">Reference proteome</keyword>
<comment type="similarity">
    <text evidence="6">Belongs to the E3 ubiquitin-protein ligase UBR1-like family.</text>
</comment>
<evidence type="ECO:0000256" key="6">
    <source>
        <dbReference type="RuleBase" id="RU366018"/>
    </source>
</evidence>
<evidence type="ECO:0000256" key="2">
    <source>
        <dbReference type="ARBA" id="ARBA00022723"/>
    </source>
</evidence>
<dbReference type="OMA" id="YNDEFHT"/>
<dbReference type="STRING" id="8083.ENSXMAP00000016523"/>
<keyword evidence="6" id="KW-0808">Transferase</keyword>
<keyword evidence="4 6" id="KW-0862">Zinc</keyword>
<evidence type="ECO:0000256" key="4">
    <source>
        <dbReference type="ARBA" id="ARBA00022833"/>
    </source>
</evidence>
<dbReference type="Proteomes" id="UP000002852">
    <property type="component" value="Unassembled WGS sequence"/>
</dbReference>
<dbReference type="GO" id="GO:0016567">
    <property type="term" value="P:protein ubiquitination"/>
    <property type="evidence" value="ECO:0007669"/>
    <property type="project" value="UniProtKB-UniRule"/>
</dbReference>
<dbReference type="GO" id="GO:0071596">
    <property type="term" value="P:ubiquitin-dependent protein catabolic process via the N-end rule pathway"/>
    <property type="evidence" value="ECO:0007669"/>
    <property type="project" value="UniProtKB-UniRule"/>
</dbReference>
<dbReference type="InterPro" id="IPR039164">
    <property type="entry name" value="UBR1-like"/>
</dbReference>
<dbReference type="InterPro" id="IPR055194">
    <property type="entry name" value="UBR1-like_WH"/>
</dbReference>
<accession>M4APX8</accession>
<reference evidence="10" key="1">
    <citation type="submission" date="2012-01" db="EMBL/GenBank/DDBJ databases">
        <authorList>
            <person name="Walter R."/>
            <person name="Schartl M."/>
            <person name="Warren W."/>
        </authorList>
    </citation>
    <scope>NUCLEOTIDE SEQUENCE [LARGE SCALE GENOMIC DNA]</scope>
    <source>
        <strain evidence="10">JP 163 A</strain>
    </source>
</reference>
<reference evidence="9" key="3">
    <citation type="submission" date="2025-08" db="UniProtKB">
        <authorList>
            <consortium name="Ensembl"/>
        </authorList>
    </citation>
    <scope>IDENTIFICATION</scope>
    <source>
        <strain evidence="9">JP 163 A</strain>
    </source>
</reference>
<dbReference type="InterPro" id="IPR042065">
    <property type="entry name" value="E3_ELL-like"/>
</dbReference>
<dbReference type="PROSITE" id="PS51157">
    <property type="entry name" value="ZF_UBR"/>
    <property type="match status" value="1"/>
</dbReference>
<feature type="domain" description="UBR-type" evidence="8">
    <location>
        <begin position="68"/>
        <end position="139"/>
    </location>
</feature>
<feature type="region of interest" description="Disordered" evidence="7">
    <location>
        <begin position="973"/>
        <end position="1002"/>
    </location>
</feature>
<evidence type="ECO:0000259" key="8">
    <source>
        <dbReference type="PROSITE" id="PS51157"/>
    </source>
</evidence>
<evidence type="ECO:0000313" key="10">
    <source>
        <dbReference type="Proteomes" id="UP000002852"/>
    </source>
</evidence>
<dbReference type="Gene3D" id="1.10.10.2670">
    <property type="entry name" value="E3 ubiquitin-protein ligase"/>
    <property type="match status" value="1"/>
</dbReference>
<sequence>MQQEVYRHLAEYVPRVLCQGGGVAEQREEQREELALQLLLLAPLEWLLLGGEPAAGLALLQQGGGAAALCGHVFKVGEPTYSCRECAADPTCVLCMQCFLASAHCHHRYRMTTSGGGGFCDCGDAEAWKTGPSCQNHTPANRNRETEEVRLLLARIFSIILQYAVDLLTWEQEDQLPAGLEQRSDSYYCMLFNDEAHTYEQVIYTLQKAVSCSQKEAVSFATTVDRDGRKSVRFGDHQFCEQAKAVIRSTSRQSKPLRVQVMHSALVAHQCFALKALSWLGQIIQYSDGLRRVLCQVGLRPGPEGENSSLVDRLMLNDSKMWKGARNIYHQLLMNSLLMDRKFKKLFAIRFAKNYERLQSDFIRDDHDRQFSVTDLSVQIFTVPSLARMLMVEENLMMTIIRTFVDQPEVRPGLARYLVFSPQALHRVRCVCRYVLISPPPQWSQQLRTKFLDGFEAFLDLLRCMQGMDPVVRQVGQHIEMEPEWEAAFTLQMKLTHIITMMQEWCSTDEHVLIEAYKKCLSALSQCQSDLPDGEQPISLSLAGHAVDTFRYQVSQEKVSIHLPVCRLLAGLHVLLSRTEVASRLPEQLPLVKLPLRCLVLCAQVHAGMWRRNGFSLINQIYYYHNVKCRVEMFDKDLAMLQVGASMMDPNHFLMIVLSRFELFHTFSADLAQQNTLIEEMLHLVIMVVGERYVPGVGQVEPLDEVRREILHQLCIRPMAHSELVKGLPENGNKETGLERVIDSIASFRKPGVTGRGLYELRPEWSRHFDLYFHHYSRADQSKVTGSEPVGLRRLVTALPPPRPPPLCPPFASLVNLLQSDVLLALEGAVLQWAGEPSGGGWTESMLQRVLHLVAMALLEEQQQLESSGGDEDVSFTFSSKITRRYLSSAHLVILALLENLQSAPHLEVHKDMITWILKMVGNIKTTRERTSGSSTVRDKDKAERKRKAEMARLRREKVMAQMSEMQKHFINENKELFQQSELPGASDQNPTLGGQKEEEEL</sequence>
<evidence type="ECO:0000256" key="3">
    <source>
        <dbReference type="ARBA" id="ARBA00022771"/>
    </source>
</evidence>
<dbReference type="InParanoid" id="M4APX8"/>
<comment type="function">
    <text evidence="6">Ubiquitin ligase protein which is a component of the N-end rule pathway. Recognizes and binds to proteins bearing specific N-terminal residues that are destabilizing according to the N-end rule, leading to their ubiquitination and subsequent degradation.</text>
</comment>
<dbReference type="SMART" id="SM00396">
    <property type="entry name" value="ZnF_UBR1"/>
    <property type="match status" value="1"/>
</dbReference>
<keyword evidence="6" id="KW-0833">Ubl conjugation pathway</keyword>
<reference evidence="9" key="4">
    <citation type="submission" date="2025-09" db="UniProtKB">
        <authorList>
            <consortium name="Ensembl"/>
        </authorList>
    </citation>
    <scope>IDENTIFICATION</scope>
    <source>
        <strain evidence="9">JP 163 A</strain>
    </source>
</reference>
<dbReference type="Gene3D" id="3.30.1390.10">
    <property type="match status" value="1"/>
</dbReference>
<feature type="region of interest" description="Disordered" evidence="7">
    <location>
        <begin position="928"/>
        <end position="949"/>
    </location>
</feature>
<organism evidence="9 10">
    <name type="scientific">Xiphophorus maculatus</name>
    <name type="common">Southern platyfish</name>
    <name type="synonym">Platypoecilus maculatus</name>
    <dbReference type="NCBI Taxonomy" id="8083"/>
    <lineage>
        <taxon>Eukaryota</taxon>
        <taxon>Metazoa</taxon>
        <taxon>Chordata</taxon>
        <taxon>Craniata</taxon>
        <taxon>Vertebrata</taxon>
        <taxon>Euteleostomi</taxon>
        <taxon>Actinopterygii</taxon>
        <taxon>Neopterygii</taxon>
        <taxon>Teleostei</taxon>
        <taxon>Neoteleostei</taxon>
        <taxon>Acanthomorphata</taxon>
        <taxon>Ovalentaria</taxon>
        <taxon>Atherinomorphae</taxon>
        <taxon>Cyprinodontiformes</taxon>
        <taxon>Poeciliidae</taxon>
        <taxon>Poeciliinae</taxon>
        <taxon>Xiphophorus</taxon>
    </lineage>
</organism>
<dbReference type="GO" id="GO:0061630">
    <property type="term" value="F:ubiquitin protein ligase activity"/>
    <property type="evidence" value="ECO:0007669"/>
    <property type="project" value="UniProtKB-UniRule"/>
</dbReference>
<evidence type="ECO:0000256" key="7">
    <source>
        <dbReference type="SAM" id="MobiDB-lite"/>
    </source>
</evidence>
<evidence type="ECO:0000256" key="1">
    <source>
        <dbReference type="ARBA" id="ARBA00004906"/>
    </source>
</evidence>
<evidence type="ECO:0000256" key="5">
    <source>
        <dbReference type="PROSITE-ProRule" id="PRU00508"/>
    </source>
</evidence>
<dbReference type="GO" id="GO:0000151">
    <property type="term" value="C:ubiquitin ligase complex"/>
    <property type="evidence" value="ECO:0007669"/>
    <property type="project" value="TreeGrafter"/>
</dbReference>
<dbReference type="InterPro" id="IPR003769">
    <property type="entry name" value="ClpS_core"/>
</dbReference>
<keyword evidence="2 6" id="KW-0479">Metal-binding</keyword>
<dbReference type="Pfam" id="PF02207">
    <property type="entry name" value="zf-UBR"/>
    <property type="match status" value="1"/>
</dbReference>
<dbReference type="UniPathway" id="UPA00143"/>
<dbReference type="GO" id="GO:0005737">
    <property type="term" value="C:cytoplasm"/>
    <property type="evidence" value="ECO:0007669"/>
    <property type="project" value="TreeGrafter"/>
</dbReference>
<comment type="pathway">
    <text evidence="1 6">Protein modification; protein ubiquitination.</text>
</comment>
<dbReference type="InterPro" id="IPR003126">
    <property type="entry name" value="Znf_UBR"/>
</dbReference>
<keyword evidence="3 6" id="KW-0863">Zinc-finger</keyword>